<evidence type="ECO:0000313" key="3">
    <source>
        <dbReference type="Proteomes" id="UP000192578"/>
    </source>
</evidence>
<dbReference type="EMBL" id="MTYJ01000062">
    <property type="protein sequence ID" value="OQV17330.1"/>
    <property type="molecule type" value="Genomic_DNA"/>
</dbReference>
<organism evidence="2 3">
    <name type="scientific">Hypsibius exemplaris</name>
    <name type="common">Freshwater tardigrade</name>
    <dbReference type="NCBI Taxonomy" id="2072580"/>
    <lineage>
        <taxon>Eukaryota</taxon>
        <taxon>Metazoa</taxon>
        <taxon>Ecdysozoa</taxon>
        <taxon>Tardigrada</taxon>
        <taxon>Eutardigrada</taxon>
        <taxon>Parachela</taxon>
        <taxon>Hypsibioidea</taxon>
        <taxon>Hypsibiidae</taxon>
        <taxon>Hypsibius</taxon>
    </lineage>
</organism>
<sequence>MCICACAIVVPDSESVAVSYCRLSLRLSNAGKGGHGFQRTEDEQSPRGSEPMAVDVPANPDEMNRARVLQAAFIWNTRETAESEGGREGGGWCNDYAKGYPADFAPVLDQTFPEFFPKGTLPKSPQPRLSVHQPSATKAELAPLKRTDIAPVRLTMSSVGHIHHLTETLKPSDAVADSSLISYPSPSTTRCGRQRLGQIFQGMGN</sequence>
<name>A0A1W0WQ48_HYPEX</name>
<evidence type="ECO:0000256" key="1">
    <source>
        <dbReference type="SAM" id="MobiDB-lite"/>
    </source>
</evidence>
<gene>
    <name evidence="2" type="ORF">BV898_08579</name>
</gene>
<dbReference type="Proteomes" id="UP000192578">
    <property type="component" value="Unassembled WGS sequence"/>
</dbReference>
<keyword evidence="3" id="KW-1185">Reference proteome</keyword>
<accession>A0A1W0WQ48</accession>
<evidence type="ECO:0000313" key="2">
    <source>
        <dbReference type="EMBL" id="OQV17330.1"/>
    </source>
</evidence>
<reference evidence="3" key="1">
    <citation type="submission" date="2017-01" db="EMBL/GenBank/DDBJ databases">
        <title>Comparative genomics of anhydrobiosis in the tardigrade Hypsibius dujardini.</title>
        <authorList>
            <person name="Yoshida Y."/>
            <person name="Koutsovoulos G."/>
            <person name="Laetsch D."/>
            <person name="Stevens L."/>
            <person name="Kumar S."/>
            <person name="Horikawa D."/>
            <person name="Ishino K."/>
            <person name="Komine S."/>
            <person name="Tomita M."/>
            <person name="Blaxter M."/>
            <person name="Arakawa K."/>
        </authorList>
    </citation>
    <scope>NUCLEOTIDE SEQUENCE [LARGE SCALE GENOMIC DNA]</scope>
    <source>
        <strain evidence="3">Z151</strain>
    </source>
</reference>
<dbReference type="AlphaFoldDB" id="A0A1W0WQ48"/>
<protein>
    <submittedName>
        <fullName evidence="2">Uncharacterized protein</fullName>
    </submittedName>
</protein>
<comment type="caution">
    <text evidence="2">The sequence shown here is derived from an EMBL/GenBank/DDBJ whole genome shotgun (WGS) entry which is preliminary data.</text>
</comment>
<proteinExistence type="predicted"/>
<feature type="region of interest" description="Disordered" evidence="1">
    <location>
        <begin position="31"/>
        <end position="58"/>
    </location>
</feature>